<evidence type="ECO:0000313" key="3">
    <source>
        <dbReference type="Proteomes" id="UP001179952"/>
    </source>
</evidence>
<organism evidence="2 3">
    <name type="scientific">Acorus gramineus</name>
    <name type="common">Dwarf sweet flag</name>
    <dbReference type="NCBI Taxonomy" id="55184"/>
    <lineage>
        <taxon>Eukaryota</taxon>
        <taxon>Viridiplantae</taxon>
        <taxon>Streptophyta</taxon>
        <taxon>Embryophyta</taxon>
        <taxon>Tracheophyta</taxon>
        <taxon>Spermatophyta</taxon>
        <taxon>Magnoliopsida</taxon>
        <taxon>Liliopsida</taxon>
        <taxon>Acoraceae</taxon>
        <taxon>Acorus</taxon>
    </lineage>
</organism>
<gene>
    <name evidence="2" type="ORF">QJS04_geneDACA004822</name>
</gene>
<dbReference type="Pfam" id="PF13966">
    <property type="entry name" value="zf-RVT"/>
    <property type="match status" value="1"/>
</dbReference>
<reference evidence="2" key="2">
    <citation type="submission" date="2023-06" db="EMBL/GenBank/DDBJ databases">
        <authorList>
            <person name="Ma L."/>
            <person name="Liu K.-W."/>
            <person name="Li Z."/>
            <person name="Hsiao Y.-Y."/>
            <person name="Qi Y."/>
            <person name="Fu T."/>
            <person name="Tang G."/>
            <person name="Zhang D."/>
            <person name="Sun W.-H."/>
            <person name="Liu D.-K."/>
            <person name="Li Y."/>
            <person name="Chen G.-Z."/>
            <person name="Liu X.-D."/>
            <person name="Liao X.-Y."/>
            <person name="Jiang Y.-T."/>
            <person name="Yu X."/>
            <person name="Hao Y."/>
            <person name="Huang J."/>
            <person name="Zhao X.-W."/>
            <person name="Ke S."/>
            <person name="Chen Y.-Y."/>
            <person name="Wu W.-L."/>
            <person name="Hsu J.-L."/>
            <person name="Lin Y.-F."/>
            <person name="Huang M.-D."/>
            <person name="Li C.-Y."/>
            <person name="Huang L."/>
            <person name="Wang Z.-W."/>
            <person name="Zhao X."/>
            <person name="Zhong W.-Y."/>
            <person name="Peng D.-H."/>
            <person name="Ahmad S."/>
            <person name="Lan S."/>
            <person name="Zhang J.-S."/>
            <person name="Tsai W.-C."/>
            <person name="Van De Peer Y."/>
            <person name="Liu Z.-J."/>
        </authorList>
    </citation>
    <scope>NUCLEOTIDE SEQUENCE</scope>
    <source>
        <strain evidence="2">SCP</strain>
        <tissue evidence="2">Leaves</tissue>
    </source>
</reference>
<accession>A0AAV9BWX7</accession>
<sequence length="91" mass="10372">MWLLFQEKLLTKTQRAKWSHQDDLQCLLCGNADESIEHLFEHCPIARQAWNLLKDATGFAPSICSVHPGLLGDWKIIETDGGPKHCSQRED</sequence>
<dbReference type="AlphaFoldDB" id="A0AAV9BWX7"/>
<proteinExistence type="predicted"/>
<keyword evidence="3" id="KW-1185">Reference proteome</keyword>
<name>A0AAV9BWX7_ACOGR</name>
<dbReference type="Proteomes" id="UP001179952">
    <property type="component" value="Unassembled WGS sequence"/>
</dbReference>
<reference evidence="2" key="1">
    <citation type="journal article" date="2023" name="Nat. Commun.">
        <title>Diploid and tetraploid genomes of Acorus and the evolution of monocots.</title>
        <authorList>
            <person name="Ma L."/>
            <person name="Liu K.W."/>
            <person name="Li Z."/>
            <person name="Hsiao Y.Y."/>
            <person name="Qi Y."/>
            <person name="Fu T."/>
            <person name="Tang G.D."/>
            <person name="Zhang D."/>
            <person name="Sun W.H."/>
            <person name="Liu D.K."/>
            <person name="Li Y."/>
            <person name="Chen G.Z."/>
            <person name="Liu X.D."/>
            <person name="Liao X.Y."/>
            <person name="Jiang Y.T."/>
            <person name="Yu X."/>
            <person name="Hao Y."/>
            <person name="Huang J."/>
            <person name="Zhao X.W."/>
            <person name="Ke S."/>
            <person name="Chen Y.Y."/>
            <person name="Wu W.L."/>
            <person name="Hsu J.L."/>
            <person name="Lin Y.F."/>
            <person name="Huang M.D."/>
            <person name="Li C.Y."/>
            <person name="Huang L."/>
            <person name="Wang Z.W."/>
            <person name="Zhao X."/>
            <person name="Zhong W.Y."/>
            <person name="Peng D.H."/>
            <person name="Ahmad S."/>
            <person name="Lan S."/>
            <person name="Zhang J.S."/>
            <person name="Tsai W.C."/>
            <person name="Van de Peer Y."/>
            <person name="Liu Z.J."/>
        </authorList>
    </citation>
    <scope>NUCLEOTIDE SEQUENCE</scope>
    <source>
        <strain evidence="2">SCP</strain>
    </source>
</reference>
<dbReference type="InterPro" id="IPR026960">
    <property type="entry name" value="RVT-Znf"/>
</dbReference>
<evidence type="ECO:0000313" key="2">
    <source>
        <dbReference type="EMBL" id="KAK1280734.1"/>
    </source>
</evidence>
<evidence type="ECO:0000259" key="1">
    <source>
        <dbReference type="Pfam" id="PF13966"/>
    </source>
</evidence>
<feature type="domain" description="Reverse transcriptase zinc-binding" evidence="1">
    <location>
        <begin position="1"/>
        <end position="50"/>
    </location>
</feature>
<protein>
    <recommendedName>
        <fullName evidence="1">Reverse transcriptase zinc-binding domain-containing protein</fullName>
    </recommendedName>
</protein>
<dbReference type="EMBL" id="JAUJYN010000001">
    <property type="protein sequence ID" value="KAK1280734.1"/>
    <property type="molecule type" value="Genomic_DNA"/>
</dbReference>
<comment type="caution">
    <text evidence="2">The sequence shown here is derived from an EMBL/GenBank/DDBJ whole genome shotgun (WGS) entry which is preliminary data.</text>
</comment>